<protein>
    <submittedName>
        <fullName evidence="2">Uncharacterized protein</fullName>
    </submittedName>
</protein>
<evidence type="ECO:0000313" key="3">
    <source>
        <dbReference type="EMBL" id="SFD92224.1"/>
    </source>
</evidence>
<evidence type="ECO:0000313" key="2">
    <source>
        <dbReference type="EMBL" id="SEG90578.1"/>
    </source>
</evidence>
<name>A0A1H6DZ26_9PSEU</name>
<proteinExistence type="predicted"/>
<feature type="region of interest" description="Disordered" evidence="1">
    <location>
        <begin position="1"/>
        <end position="36"/>
    </location>
</feature>
<feature type="compositionally biased region" description="Low complexity" evidence="1">
    <location>
        <begin position="1"/>
        <end position="10"/>
    </location>
</feature>
<dbReference type="Proteomes" id="UP000236729">
    <property type="component" value="Unassembled WGS sequence"/>
</dbReference>
<sequence length="55" mass="6081">MNNGNQANKRANNKPRGNAATTENRRRDSGTVNVNLGPVENRIDVHTFIGDLTFN</sequence>
<evidence type="ECO:0000313" key="4">
    <source>
        <dbReference type="Proteomes" id="UP000199690"/>
    </source>
</evidence>
<gene>
    <name evidence="2" type="ORF">SAMN02982929_05260</name>
    <name evidence="3" type="ORF">SAMN05216506_107236</name>
</gene>
<evidence type="ECO:0000256" key="1">
    <source>
        <dbReference type="SAM" id="MobiDB-lite"/>
    </source>
</evidence>
<organism evidence="2 5">
    <name type="scientific">Saccharopolyspora kobensis</name>
    <dbReference type="NCBI Taxonomy" id="146035"/>
    <lineage>
        <taxon>Bacteria</taxon>
        <taxon>Bacillati</taxon>
        <taxon>Actinomycetota</taxon>
        <taxon>Actinomycetes</taxon>
        <taxon>Pseudonocardiales</taxon>
        <taxon>Pseudonocardiaceae</taxon>
        <taxon>Saccharopolyspora</taxon>
    </lineage>
</organism>
<dbReference type="AlphaFoldDB" id="A0A1H6DZ26"/>
<evidence type="ECO:0000313" key="5">
    <source>
        <dbReference type="Proteomes" id="UP000236729"/>
    </source>
</evidence>
<accession>A0A1I1WAS6</accession>
<dbReference type="RefSeq" id="WP_177247644.1">
    <property type="nucleotide sequence ID" value="NZ_FNVB01000008.1"/>
</dbReference>
<reference evidence="4 5" key="2">
    <citation type="submission" date="2016-10" db="EMBL/GenBank/DDBJ databases">
        <authorList>
            <person name="Varghese N."/>
            <person name="Submissions S."/>
        </authorList>
    </citation>
    <scope>NUCLEOTIDE SEQUENCE [LARGE SCALE GENOMIC DNA]</scope>
    <source>
        <strain evidence="5">ATCC 20501</strain>
        <strain evidence="3 4">CGMCC 4.3529</strain>
    </source>
</reference>
<keyword evidence="4" id="KW-1185">Reference proteome</keyword>
<dbReference type="EMBL" id="FNVB01000008">
    <property type="protein sequence ID" value="SEG90578.1"/>
    <property type="molecule type" value="Genomic_DNA"/>
</dbReference>
<dbReference type="Proteomes" id="UP000199690">
    <property type="component" value="Unassembled WGS sequence"/>
</dbReference>
<dbReference type="EMBL" id="FOME01000007">
    <property type="protein sequence ID" value="SFD92224.1"/>
    <property type="molecule type" value="Genomic_DNA"/>
</dbReference>
<reference evidence="2" key="1">
    <citation type="submission" date="2016-10" db="EMBL/GenBank/DDBJ databases">
        <authorList>
            <person name="de Groot N.N."/>
        </authorList>
    </citation>
    <scope>NUCLEOTIDE SEQUENCE [LARGE SCALE GENOMIC DNA]</scope>
    <source>
        <strain evidence="2">ATCC 20501</strain>
    </source>
</reference>
<accession>A0A1H6DZ26</accession>